<keyword evidence="2" id="KW-1185">Reference proteome</keyword>
<accession>A0AAV0L5S5</accession>
<comment type="caution">
    <text evidence="1">The sequence shown here is derived from an EMBL/GenBank/DDBJ whole genome shotgun (WGS) entry which is preliminary data.</text>
</comment>
<dbReference type="EMBL" id="CAMGYJ010000006">
    <property type="protein sequence ID" value="CAI0429556.1"/>
    <property type="molecule type" value="Genomic_DNA"/>
</dbReference>
<feature type="non-terminal residue" evidence="1">
    <location>
        <position position="106"/>
    </location>
</feature>
<name>A0AAV0L5S5_9ROSI</name>
<gene>
    <name evidence="1" type="ORF">LITE_LOCUS22196</name>
</gene>
<dbReference type="AlphaFoldDB" id="A0AAV0L5S5"/>
<feature type="non-terminal residue" evidence="1">
    <location>
        <position position="1"/>
    </location>
</feature>
<evidence type="ECO:0000313" key="2">
    <source>
        <dbReference type="Proteomes" id="UP001154282"/>
    </source>
</evidence>
<proteinExistence type="predicted"/>
<protein>
    <submittedName>
        <fullName evidence="1">Uncharacterized protein</fullName>
    </submittedName>
</protein>
<sequence>LTNRTWRRLLTICEKVYYEPVLEFYTTFRHTPTTDWKDGTAVRFRLGGAPRSMSYHELAEALDLDLDDGADYITEVNDPPEVDFMRLYTRLAKPGQRKPFSAGRKK</sequence>
<reference evidence="1" key="1">
    <citation type="submission" date="2022-08" db="EMBL/GenBank/DDBJ databases">
        <authorList>
            <person name="Gutierrez-Valencia J."/>
        </authorList>
    </citation>
    <scope>NUCLEOTIDE SEQUENCE</scope>
</reference>
<dbReference type="Proteomes" id="UP001154282">
    <property type="component" value="Unassembled WGS sequence"/>
</dbReference>
<organism evidence="1 2">
    <name type="scientific">Linum tenue</name>
    <dbReference type="NCBI Taxonomy" id="586396"/>
    <lineage>
        <taxon>Eukaryota</taxon>
        <taxon>Viridiplantae</taxon>
        <taxon>Streptophyta</taxon>
        <taxon>Embryophyta</taxon>
        <taxon>Tracheophyta</taxon>
        <taxon>Spermatophyta</taxon>
        <taxon>Magnoliopsida</taxon>
        <taxon>eudicotyledons</taxon>
        <taxon>Gunneridae</taxon>
        <taxon>Pentapetalae</taxon>
        <taxon>rosids</taxon>
        <taxon>fabids</taxon>
        <taxon>Malpighiales</taxon>
        <taxon>Linaceae</taxon>
        <taxon>Linum</taxon>
    </lineage>
</organism>
<evidence type="ECO:0000313" key="1">
    <source>
        <dbReference type="EMBL" id="CAI0429556.1"/>
    </source>
</evidence>